<keyword evidence="3" id="KW-1185">Reference proteome</keyword>
<dbReference type="RefSeq" id="XP_055894144.1">
    <property type="nucleotide sequence ID" value="XM_056038169.1"/>
</dbReference>
<dbReference type="AlphaFoldDB" id="A0A9W3B3U4"/>
<reference evidence="4" key="1">
    <citation type="submission" date="2025-08" db="UniProtKB">
        <authorList>
            <consortium name="RefSeq"/>
        </authorList>
    </citation>
    <scope>IDENTIFICATION</scope>
</reference>
<feature type="region of interest" description="Disordered" evidence="1">
    <location>
        <begin position="165"/>
        <end position="190"/>
    </location>
</feature>
<name>A0A9W3B3U4_BIOGL</name>
<evidence type="ECO:0000313" key="3">
    <source>
        <dbReference type="Proteomes" id="UP001165740"/>
    </source>
</evidence>
<accession>A0A9W3B3U4</accession>
<feature type="transmembrane region" description="Helical" evidence="2">
    <location>
        <begin position="29"/>
        <end position="49"/>
    </location>
</feature>
<evidence type="ECO:0000256" key="1">
    <source>
        <dbReference type="SAM" id="MobiDB-lite"/>
    </source>
</evidence>
<dbReference type="GeneID" id="129927736"/>
<dbReference type="Proteomes" id="UP001165740">
    <property type="component" value="Chromosome 8"/>
</dbReference>
<organism evidence="3 4">
    <name type="scientific">Biomphalaria glabrata</name>
    <name type="common">Bloodfluke planorb</name>
    <name type="synonym">Freshwater snail</name>
    <dbReference type="NCBI Taxonomy" id="6526"/>
    <lineage>
        <taxon>Eukaryota</taxon>
        <taxon>Metazoa</taxon>
        <taxon>Spiralia</taxon>
        <taxon>Lophotrochozoa</taxon>
        <taxon>Mollusca</taxon>
        <taxon>Gastropoda</taxon>
        <taxon>Heterobranchia</taxon>
        <taxon>Euthyneura</taxon>
        <taxon>Panpulmonata</taxon>
        <taxon>Hygrophila</taxon>
        <taxon>Lymnaeoidea</taxon>
        <taxon>Planorbidae</taxon>
        <taxon>Biomphalaria</taxon>
    </lineage>
</organism>
<feature type="transmembrane region" description="Helical" evidence="2">
    <location>
        <begin position="70"/>
        <end position="89"/>
    </location>
</feature>
<proteinExistence type="predicted"/>
<dbReference type="OrthoDB" id="6203372at2759"/>
<protein>
    <submittedName>
        <fullName evidence="4">Uncharacterized protein LOC129927736</fullName>
    </submittedName>
</protein>
<keyword evidence="2" id="KW-0472">Membrane</keyword>
<evidence type="ECO:0000313" key="4">
    <source>
        <dbReference type="RefSeq" id="XP_055894144.1"/>
    </source>
</evidence>
<dbReference type="Gene3D" id="1.20.1070.10">
    <property type="entry name" value="Rhodopsin 7-helix transmembrane proteins"/>
    <property type="match status" value="1"/>
</dbReference>
<gene>
    <name evidence="4" type="primary">LOC129927736</name>
</gene>
<keyword evidence="2" id="KW-0812">Transmembrane</keyword>
<sequence>MNSPNSSQARNDSPEKGYNLDIPDEVTELIQTICFVYIFPVVSVFGILANSMNMCIYYKHGMSESVNISFLTLAFTDLAGLVCCLWYGIGISPLLASRKDLGFDSMDVAFITGVMWTFSWLFETLNSTTSIFTYYNMSTKYKDTFRGMIHSFHGTPVEYIYPQSDKTSEVSDTYDESSDGLPKSLSPEEEEARWAKLKEAGALSLK</sequence>
<keyword evidence="2" id="KW-1133">Transmembrane helix</keyword>
<evidence type="ECO:0000256" key="2">
    <source>
        <dbReference type="SAM" id="Phobius"/>
    </source>
</evidence>
<feature type="transmembrane region" description="Helical" evidence="2">
    <location>
        <begin position="109"/>
        <end position="135"/>
    </location>
</feature>